<feature type="domain" description="HTH cro/C1-type" evidence="1">
    <location>
        <begin position="32"/>
        <end position="87"/>
    </location>
</feature>
<dbReference type="CDD" id="cd00093">
    <property type="entry name" value="HTH_XRE"/>
    <property type="match status" value="1"/>
</dbReference>
<dbReference type="OrthoDB" id="3213425at2"/>
<dbReference type="Pfam" id="PF01381">
    <property type="entry name" value="HTH_3"/>
    <property type="match status" value="1"/>
</dbReference>
<reference evidence="2 3" key="1">
    <citation type="submission" date="2018-11" db="EMBL/GenBank/DDBJ databases">
        <title>Sequencing the genomes of 1000 actinobacteria strains.</title>
        <authorList>
            <person name="Klenk H.-P."/>
        </authorList>
    </citation>
    <scope>NUCLEOTIDE SEQUENCE [LARGE SCALE GENOMIC DNA]</scope>
    <source>
        <strain evidence="2 3">DSM 44231</strain>
    </source>
</reference>
<comment type="caution">
    <text evidence="2">The sequence shown here is derived from an EMBL/GenBank/DDBJ whole genome shotgun (WGS) entry which is preliminary data.</text>
</comment>
<dbReference type="InterPro" id="IPR011990">
    <property type="entry name" value="TPR-like_helical_dom_sf"/>
</dbReference>
<sequence>MGRGTGRDVDARLFDRRDVREALSDHDFGTVFRVVREEASLTQEQLGLMVGLSQARVSAVERGHHRIRDVAVVVRIAEALGIPAPLLGFPGAAAGAAAPFGRLSRRDLVNASIGLVLAAPSAAGPVEPLERFATRARRGEARLGSADVAAVESITAEWRGRDFRSGGTVVHRLAMRAQVETLHGLLGARCSPEVRAGFELAFADLVMVAAWAEYDAGEYDSARGLWMSTLSHARRSAHPARTDLVVRALIQMSHHALHLGRPGDALRFLSLAQTAAATGRPVSALTESYLASNLGWCHAAMGNGKSALRALDEGDSLLDTGGGLPAPPWSHHVTGSERAGMRGLALTVLSREDPRHAAPAARLLARAAAGFGPEYDRTRLMVLPVLAIALLRSGEVDSAVATGRQALDVARRIPSVRVRPRLRALLASADQTGNSDLAHLKDDIRAWWTTG</sequence>
<dbReference type="PROSITE" id="PS50943">
    <property type="entry name" value="HTH_CROC1"/>
    <property type="match status" value="1"/>
</dbReference>
<dbReference type="SMART" id="SM00530">
    <property type="entry name" value="HTH_XRE"/>
    <property type="match status" value="1"/>
</dbReference>
<dbReference type="Proteomes" id="UP000268727">
    <property type="component" value="Unassembled WGS sequence"/>
</dbReference>
<evidence type="ECO:0000259" key="1">
    <source>
        <dbReference type="PROSITE" id="PS50943"/>
    </source>
</evidence>
<dbReference type="GO" id="GO:0003677">
    <property type="term" value="F:DNA binding"/>
    <property type="evidence" value="ECO:0007669"/>
    <property type="project" value="InterPro"/>
</dbReference>
<dbReference type="AlphaFoldDB" id="A0A3N1H0N7"/>
<proteinExistence type="predicted"/>
<accession>A0A3N1H0N7</accession>
<evidence type="ECO:0000313" key="2">
    <source>
        <dbReference type="EMBL" id="ROP35832.1"/>
    </source>
</evidence>
<evidence type="ECO:0000313" key="3">
    <source>
        <dbReference type="Proteomes" id="UP000268727"/>
    </source>
</evidence>
<organism evidence="2 3">
    <name type="scientific">Saccharothrix texasensis</name>
    <dbReference type="NCBI Taxonomy" id="103734"/>
    <lineage>
        <taxon>Bacteria</taxon>
        <taxon>Bacillati</taxon>
        <taxon>Actinomycetota</taxon>
        <taxon>Actinomycetes</taxon>
        <taxon>Pseudonocardiales</taxon>
        <taxon>Pseudonocardiaceae</taxon>
        <taxon>Saccharothrix</taxon>
    </lineage>
</organism>
<dbReference type="RefSeq" id="WP_123741904.1">
    <property type="nucleotide sequence ID" value="NZ_RJKM01000001.1"/>
</dbReference>
<keyword evidence="3" id="KW-1185">Reference proteome</keyword>
<dbReference type="InterPro" id="IPR001387">
    <property type="entry name" value="Cro/C1-type_HTH"/>
</dbReference>
<dbReference type="Gene3D" id="1.25.40.10">
    <property type="entry name" value="Tetratricopeptide repeat domain"/>
    <property type="match status" value="1"/>
</dbReference>
<dbReference type="InterPro" id="IPR010982">
    <property type="entry name" value="Lambda_DNA-bd_dom_sf"/>
</dbReference>
<protein>
    <submittedName>
        <fullName evidence="2">Helix-turn-helix protein</fullName>
    </submittedName>
</protein>
<gene>
    <name evidence="2" type="ORF">EDD40_1085</name>
</gene>
<name>A0A3N1H0N7_9PSEU</name>
<dbReference type="EMBL" id="RJKM01000001">
    <property type="protein sequence ID" value="ROP35832.1"/>
    <property type="molecule type" value="Genomic_DNA"/>
</dbReference>
<dbReference type="Gene3D" id="1.10.260.40">
    <property type="entry name" value="lambda repressor-like DNA-binding domains"/>
    <property type="match status" value="1"/>
</dbReference>
<dbReference type="SUPFAM" id="SSF47413">
    <property type="entry name" value="lambda repressor-like DNA-binding domains"/>
    <property type="match status" value="1"/>
</dbReference>
<dbReference type="SUPFAM" id="SSF48452">
    <property type="entry name" value="TPR-like"/>
    <property type="match status" value="1"/>
</dbReference>